<evidence type="ECO:0000256" key="1">
    <source>
        <dbReference type="ARBA" id="ARBA00004123"/>
    </source>
</evidence>
<comment type="caution">
    <text evidence="11">The sequence shown here is derived from an EMBL/GenBank/DDBJ whole genome shotgun (WGS) entry which is preliminary data.</text>
</comment>
<keyword evidence="3" id="KW-0507">mRNA processing</keyword>
<organism evidence="11 12">
    <name type="scientific">Acrasis kona</name>
    <dbReference type="NCBI Taxonomy" id="1008807"/>
    <lineage>
        <taxon>Eukaryota</taxon>
        <taxon>Discoba</taxon>
        <taxon>Heterolobosea</taxon>
        <taxon>Tetramitia</taxon>
        <taxon>Eutetramitia</taxon>
        <taxon>Acrasidae</taxon>
        <taxon>Acrasis</taxon>
    </lineage>
</organism>
<dbReference type="InterPro" id="IPR039853">
    <property type="entry name" value="Pinin"/>
</dbReference>
<name>A0AAW2YNR2_9EUKA</name>
<feature type="compositionally biased region" description="Basic and acidic residues" evidence="9">
    <location>
        <begin position="51"/>
        <end position="71"/>
    </location>
</feature>
<dbReference type="Proteomes" id="UP001431209">
    <property type="component" value="Unassembled WGS sequence"/>
</dbReference>
<evidence type="ECO:0000256" key="2">
    <source>
        <dbReference type="ARBA" id="ARBA00010386"/>
    </source>
</evidence>
<accession>A0AAW2YNR2</accession>
<dbReference type="EMBL" id="JAOPGA020000460">
    <property type="protein sequence ID" value="KAL0478689.1"/>
    <property type="molecule type" value="Genomic_DNA"/>
</dbReference>
<comment type="similarity">
    <text evidence="2">Belongs to the pinin family.</text>
</comment>
<protein>
    <recommendedName>
        <fullName evidence="10">Pinin/SDK/MemA protein domain-containing protein</fullName>
    </recommendedName>
</protein>
<feature type="coiled-coil region" evidence="8">
    <location>
        <begin position="120"/>
        <end position="237"/>
    </location>
</feature>
<dbReference type="GO" id="GO:0006397">
    <property type="term" value="P:mRNA processing"/>
    <property type="evidence" value="ECO:0007669"/>
    <property type="project" value="UniProtKB-KW"/>
</dbReference>
<feature type="region of interest" description="Disordered" evidence="9">
    <location>
        <begin position="34"/>
        <end position="79"/>
    </location>
</feature>
<keyword evidence="8" id="KW-0175">Coiled coil</keyword>
<feature type="compositionally biased region" description="Basic and acidic residues" evidence="9">
    <location>
        <begin position="269"/>
        <end position="280"/>
    </location>
</feature>
<comment type="subcellular location">
    <subcellularLocation>
        <location evidence="1">Nucleus</location>
    </subcellularLocation>
</comment>
<dbReference type="InterPro" id="IPR006786">
    <property type="entry name" value="Pinin_SDK_MemA"/>
</dbReference>
<evidence type="ECO:0000256" key="6">
    <source>
        <dbReference type="ARBA" id="ARBA00023187"/>
    </source>
</evidence>
<reference evidence="11 12" key="1">
    <citation type="submission" date="2024-03" db="EMBL/GenBank/DDBJ databases">
        <title>The Acrasis kona genome and developmental transcriptomes reveal deep origins of eukaryotic multicellular pathways.</title>
        <authorList>
            <person name="Sheikh S."/>
            <person name="Fu C.-J."/>
            <person name="Brown M.W."/>
            <person name="Baldauf S.L."/>
        </authorList>
    </citation>
    <scope>NUCLEOTIDE SEQUENCE [LARGE SCALE GENOMIC DNA]</scope>
    <source>
        <strain evidence="11 12">ATCC MYA-3509</strain>
    </source>
</reference>
<feature type="region of interest" description="Disordered" evidence="9">
    <location>
        <begin position="248"/>
        <end position="289"/>
    </location>
</feature>
<evidence type="ECO:0000313" key="11">
    <source>
        <dbReference type="EMBL" id="KAL0478689.1"/>
    </source>
</evidence>
<dbReference type="GO" id="GO:0071013">
    <property type="term" value="C:catalytic step 2 spliceosome"/>
    <property type="evidence" value="ECO:0007669"/>
    <property type="project" value="TreeGrafter"/>
</dbReference>
<evidence type="ECO:0000256" key="8">
    <source>
        <dbReference type="SAM" id="Coils"/>
    </source>
</evidence>
<evidence type="ECO:0000256" key="9">
    <source>
        <dbReference type="SAM" id="MobiDB-lite"/>
    </source>
</evidence>
<gene>
    <name evidence="11" type="ORF">AKO1_008315</name>
</gene>
<keyword evidence="4" id="KW-0805">Transcription regulation</keyword>
<evidence type="ECO:0000256" key="7">
    <source>
        <dbReference type="ARBA" id="ARBA00023242"/>
    </source>
</evidence>
<keyword evidence="6" id="KW-0508">mRNA splicing</keyword>
<feature type="domain" description="Pinin/SDK/MemA protein" evidence="10">
    <location>
        <begin position="105"/>
        <end position="232"/>
    </location>
</feature>
<evidence type="ECO:0000313" key="12">
    <source>
        <dbReference type="Proteomes" id="UP001431209"/>
    </source>
</evidence>
<sequence length="289" mass="33988">MTLKGSELDSLRLSLQLRLNKIDKSSREVQVSLRHLQNKEGRLSNQNVDTYSEKESRKRQLEDRHESEEHTKKRKLSSVVVGKSNIVEEPKTETPKKPVIKDVKVKERGKRVMGFLMGVLNKSKNELDKSSDKLKHKEEIEKRITEREQKHDKEMAEMELVQVAAQKESKTLQMDSLDAKRKELKYALKQLEEHNQDLLTCHLLRTTTLPMIYYQPKKLTEDQQQKIDEQIKKAKDDTDLFKKKFESYQDDTRKTDSLTIKTTNGQRVVVEEDGSRRTRQDEDDEHDEK</sequence>
<evidence type="ECO:0000256" key="3">
    <source>
        <dbReference type="ARBA" id="ARBA00022664"/>
    </source>
</evidence>
<evidence type="ECO:0000259" key="10">
    <source>
        <dbReference type="Pfam" id="PF04696"/>
    </source>
</evidence>
<dbReference type="PANTHER" id="PTHR12707">
    <property type="entry name" value="PINN"/>
    <property type="match status" value="1"/>
</dbReference>
<dbReference type="Pfam" id="PF04696">
    <property type="entry name" value="Pinin_SDK_memA"/>
    <property type="match status" value="1"/>
</dbReference>
<dbReference type="GO" id="GO:0008380">
    <property type="term" value="P:RNA splicing"/>
    <property type="evidence" value="ECO:0007669"/>
    <property type="project" value="UniProtKB-KW"/>
</dbReference>
<feature type="compositionally biased region" description="Polar residues" evidence="9">
    <location>
        <begin position="257"/>
        <end position="266"/>
    </location>
</feature>
<evidence type="ECO:0000256" key="4">
    <source>
        <dbReference type="ARBA" id="ARBA00023015"/>
    </source>
</evidence>
<proteinExistence type="inferred from homology"/>
<keyword evidence="7" id="KW-0539">Nucleus</keyword>
<keyword evidence="12" id="KW-1185">Reference proteome</keyword>
<keyword evidence="5" id="KW-0804">Transcription</keyword>
<dbReference type="PANTHER" id="PTHR12707:SF0">
    <property type="entry name" value="PININ"/>
    <property type="match status" value="1"/>
</dbReference>
<dbReference type="AlphaFoldDB" id="A0AAW2YNR2"/>
<evidence type="ECO:0000256" key="5">
    <source>
        <dbReference type="ARBA" id="ARBA00023163"/>
    </source>
</evidence>